<keyword evidence="1" id="KW-0472">Membrane</keyword>
<dbReference type="SUPFAM" id="SSF54523">
    <property type="entry name" value="Pili subunits"/>
    <property type="match status" value="1"/>
</dbReference>
<protein>
    <submittedName>
        <fullName evidence="2">Prepilin-type N-terminal cleavage/methylation domain-containing protein</fullName>
    </submittedName>
</protein>
<comment type="caution">
    <text evidence="2">The sequence shown here is derived from an EMBL/GenBank/DDBJ whole genome shotgun (WGS) entry which is preliminary data.</text>
</comment>
<evidence type="ECO:0000313" key="2">
    <source>
        <dbReference type="EMBL" id="RVU29676.1"/>
    </source>
</evidence>
<dbReference type="Pfam" id="PF07963">
    <property type="entry name" value="N_methyl"/>
    <property type="match status" value="1"/>
</dbReference>
<dbReference type="AlphaFoldDB" id="A0A437Q590"/>
<keyword evidence="3" id="KW-1185">Reference proteome</keyword>
<evidence type="ECO:0000313" key="3">
    <source>
        <dbReference type="Proteomes" id="UP000282818"/>
    </source>
</evidence>
<accession>A0A437Q590</accession>
<dbReference type="RefSeq" id="WP_127694960.1">
    <property type="nucleotide sequence ID" value="NZ_SACQ01000007.1"/>
</dbReference>
<reference evidence="2 3" key="1">
    <citation type="submission" date="2019-01" db="EMBL/GenBank/DDBJ databases">
        <authorList>
            <person name="Chen W.-M."/>
        </authorList>
    </citation>
    <scope>NUCLEOTIDE SEQUENCE [LARGE SCALE GENOMIC DNA]</scope>
    <source>
        <strain evidence="2 3">HPM-16</strain>
    </source>
</reference>
<proteinExistence type="predicted"/>
<organism evidence="2 3">
    <name type="scientific">Neptunomonas marina</name>
    <dbReference type="NCBI Taxonomy" id="1815562"/>
    <lineage>
        <taxon>Bacteria</taxon>
        <taxon>Pseudomonadati</taxon>
        <taxon>Pseudomonadota</taxon>
        <taxon>Gammaproteobacteria</taxon>
        <taxon>Oceanospirillales</taxon>
        <taxon>Oceanospirillaceae</taxon>
        <taxon>Neptunomonas</taxon>
    </lineage>
</organism>
<dbReference type="Proteomes" id="UP000282818">
    <property type="component" value="Unassembled WGS sequence"/>
</dbReference>
<keyword evidence="1" id="KW-1133">Transmembrane helix</keyword>
<dbReference type="InterPro" id="IPR045584">
    <property type="entry name" value="Pilin-like"/>
</dbReference>
<dbReference type="InterPro" id="IPR012902">
    <property type="entry name" value="N_methyl_site"/>
</dbReference>
<evidence type="ECO:0000256" key="1">
    <source>
        <dbReference type="SAM" id="Phobius"/>
    </source>
</evidence>
<dbReference type="NCBIfam" id="TIGR02532">
    <property type="entry name" value="IV_pilin_GFxxxE"/>
    <property type="match status" value="1"/>
</dbReference>
<dbReference type="EMBL" id="SACQ01000007">
    <property type="protein sequence ID" value="RVU29676.1"/>
    <property type="molecule type" value="Genomic_DNA"/>
</dbReference>
<sequence length="263" mass="27992">MRRGQLGFTLVELVVVIVLLGIISLGATGFIVSSVQGYADMARRDGMAGASRVAIDRIIREVRNALPNSARVSGQCLEFIPINNATQYLMAPTATPANTFNVVPFSETPDALGSVAIYPISTAAIYQGGSPAVISPAITSAASDLTGNAPVALSLASAHQFPTDSPSQRMYIVGGPISYCFQGDRLYRYTGYSRRSVQPLPAQLPTAEPSRALLAFPVTHDGQPFELIGASLQRNALVMVEFAVEQGGEALRIQQEVQIRNVP</sequence>
<keyword evidence="1" id="KW-0812">Transmembrane</keyword>
<feature type="transmembrane region" description="Helical" evidence="1">
    <location>
        <begin position="7"/>
        <end position="32"/>
    </location>
</feature>
<gene>
    <name evidence="2" type="ORF">EOE65_14055</name>
</gene>
<name>A0A437Q590_9GAMM</name>
<dbReference type="Gene3D" id="3.30.700.10">
    <property type="entry name" value="Glycoprotein, Type 4 Pilin"/>
    <property type="match status" value="1"/>
</dbReference>